<dbReference type="EMBL" id="JADLZT010000002">
    <property type="protein sequence ID" value="MBF6022990.1"/>
    <property type="molecule type" value="Genomic_DNA"/>
</dbReference>
<dbReference type="Pfam" id="PF05076">
    <property type="entry name" value="SUFU"/>
    <property type="match status" value="1"/>
</dbReference>
<proteinExistence type="predicted"/>
<evidence type="ECO:0000259" key="1">
    <source>
        <dbReference type="Pfam" id="PF05076"/>
    </source>
</evidence>
<name>A0ABS0B3E2_9GAMM</name>
<organism evidence="3 4">
    <name type="scientific">Lysobacter niastensis</name>
    <dbReference type="NCBI Taxonomy" id="380629"/>
    <lineage>
        <taxon>Bacteria</taxon>
        <taxon>Pseudomonadati</taxon>
        <taxon>Pseudomonadota</taxon>
        <taxon>Gammaproteobacteria</taxon>
        <taxon>Lysobacterales</taxon>
        <taxon>Lysobacteraceae</taxon>
        <taxon>Lysobacter</taxon>
    </lineage>
</organism>
<reference evidence="3 4" key="1">
    <citation type="submission" date="2020-11" db="EMBL/GenBank/DDBJ databases">
        <title>Draft Genome Sequence and Secondary Metabolite Biosynthetic Potential of the Lysobacter niastensis Type strain DSM 18481.</title>
        <authorList>
            <person name="Turrini P."/>
            <person name="Artuso I."/>
            <person name="Tescari M."/>
            <person name="Lugli G.A."/>
            <person name="Frangipani E."/>
            <person name="Ventura M."/>
            <person name="Visca P."/>
        </authorList>
    </citation>
    <scope>NUCLEOTIDE SEQUENCE [LARGE SCALE GENOMIC DNA]</scope>
    <source>
        <strain evidence="3 4">DSM 18481</strain>
    </source>
</reference>
<feature type="domain" description="DUF2314" evidence="2">
    <location>
        <begin position="37"/>
        <end position="152"/>
    </location>
</feature>
<comment type="caution">
    <text evidence="3">The sequence shown here is derived from an EMBL/GenBank/DDBJ whole genome shotgun (WGS) entry which is preliminary data.</text>
</comment>
<dbReference type="RefSeq" id="WP_194929607.1">
    <property type="nucleotide sequence ID" value="NZ_JADLZT010000002.1"/>
</dbReference>
<gene>
    <name evidence="3" type="ORF">IU514_03010</name>
</gene>
<protein>
    <submittedName>
        <fullName evidence="3">Suppressor of fused domain protein</fullName>
    </submittedName>
</protein>
<evidence type="ECO:0000313" key="4">
    <source>
        <dbReference type="Proteomes" id="UP001429984"/>
    </source>
</evidence>
<feature type="domain" description="Suppressor of fused-like" evidence="1">
    <location>
        <begin position="221"/>
        <end position="379"/>
    </location>
</feature>
<evidence type="ECO:0000259" key="2">
    <source>
        <dbReference type="Pfam" id="PF10077"/>
    </source>
</evidence>
<dbReference type="InterPro" id="IPR018756">
    <property type="entry name" value="DUF2314"/>
</dbReference>
<keyword evidence="4" id="KW-1185">Reference proteome</keyword>
<sequence length="386" mass="44410">MTAWLVVGLALLGGAWWWRSRRMIASEDGINFVPTGDPDMARAIGKAREDFHFFVQRLRRPQPGDENFAIKAGVTHEGNVEHLWLTNVRVDGTGFEGEIANDPQVVPLKLGDRWRGGLDQLSDWTFFSEGLMQGNFTLRAMLPRMPKAQREQARVMLEQRWDTRELVHLPWPPDAPMPGAPLTVEHSHGDRVLMEGIGAHLETHLGRIPHVFHEIVSPSAHIDLYPYPATADRPFHIVATTGMAERAMQLPEGSRSDAWIELVLLLPSDWPLDRESWQEDERHWWPLRWLKRVARHHYESGRWLGEGHVLTHGEEPAPIHPDFAYDSVLLARPRALPESFQRTVLKDGRNVRMLCLYFLTPQEREDLEERGWEDYASEIEADRLSL</sequence>
<accession>A0ABS0B3E2</accession>
<dbReference type="InterPro" id="IPR020941">
    <property type="entry name" value="SUFU-like_domain"/>
</dbReference>
<dbReference type="Proteomes" id="UP001429984">
    <property type="component" value="Unassembled WGS sequence"/>
</dbReference>
<evidence type="ECO:0000313" key="3">
    <source>
        <dbReference type="EMBL" id="MBF6022990.1"/>
    </source>
</evidence>
<dbReference type="Pfam" id="PF10077">
    <property type="entry name" value="DUF2314"/>
    <property type="match status" value="1"/>
</dbReference>